<protein>
    <submittedName>
        <fullName evidence="1">Uncharacterized protein</fullName>
    </submittedName>
</protein>
<reference evidence="1" key="2">
    <citation type="journal article" date="2015" name="Data Brief">
        <title>Shoot transcriptome of the giant reed, Arundo donax.</title>
        <authorList>
            <person name="Barrero R.A."/>
            <person name="Guerrero F.D."/>
            <person name="Moolhuijzen P."/>
            <person name="Goolsby J.A."/>
            <person name="Tidwell J."/>
            <person name="Bellgard S.E."/>
            <person name="Bellgard M.I."/>
        </authorList>
    </citation>
    <scope>NUCLEOTIDE SEQUENCE</scope>
    <source>
        <tissue evidence="1">Shoot tissue taken approximately 20 cm above the soil surface</tissue>
    </source>
</reference>
<accession>A0A0A8ZVM5</accession>
<dbReference type="EMBL" id="GBRH01259038">
    <property type="protein sequence ID" value="JAD38857.1"/>
    <property type="molecule type" value="Transcribed_RNA"/>
</dbReference>
<name>A0A0A8ZVM5_ARUDO</name>
<organism evidence="1">
    <name type="scientific">Arundo donax</name>
    <name type="common">Giant reed</name>
    <name type="synonym">Donax arundinaceus</name>
    <dbReference type="NCBI Taxonomy" id="35708"/>
    <lineage>
        <taxon>Eukaryota</taxon>
        <taxon>Viridiplantae</taxon>
        <taxon>Streptophyta</taxon>
        <taxon>Embryophyta</taxon>
        <taxon>Tracheophyta</taxon>
        <taxon>Spermatophyta</taxon>
        <taxon>Magnoliopsida</taxon>
        <taxon>Liliopsida</taxon>
        <taxon>Poales</taxon>
        <taxon>Poaceae</taxon>
        <taxon>PACMAD clade</taxon>
        <taxon>Arundinoideae</taxon>
        <taxon>Arundineae</taxon>
        <taxon>Arundo</taxon>
    </lineage>
</organism>
<proteinExistence type="predicted"/>
<sequence length="48" mass="5569">MPTYIYTYYRSSQFGIPESQHTLTTEGCSHRAKTTQRCKAAVVRHIHL</sequence>
<evidence type="ECO:0000313" key="1">
    <source>
        <dbReference type="EMBL" id="JAD38857.1"/>
    </source>
</evidence>
<dbReference type="AlphaFoldDB" id="A0A0A8ZVM5"/>
<reference evidence="1" key="1">
    <citation type="submission" date="2014-09" db="EMBL/GenBank/DDBJ databases">
        <authorList>
            <person name="Magalhaes I.L.F."/>
            <person name="Oliveira U."/>
            <person name="Santos F.R."/>
            <person name="Vidigal T.H.D.A."/>
            <person name="Brescovit A.D."/>
            <person name="Santos A.J."/>
        </authorList>
    </citation>
    <scope>NUCLEOTIDE SEQUENCE</scope>
    <source>
        <tissue evidence="1">Shoot tissue taken approximately 20 cm above the soil surface</tissue>
    </source>
</reference>